<keyword evidence="4 6" id="KW-0472">Membrane</keyword>
<reference evidence="8 9" key="1">
    <citation type="submission" date="2016-02" db="EMBL/GenBank/DDBJ databases">
        <title>Complete genome sequencing and analysis of ATSB10, Dyella thiooxydans isolated from rhizosphere soil of sunflower (Helianthus annuus L.).</title>
        <authorList>
            <person name="Lee Y."/>
            <person name="Hwangbo K."/>
            <person name="Chung H."/>
            <person name="Yoo J."/>
            <person name="Kim K.Y."/>
            <person name="Sa T.M."/>
            <person name="Um Y."/>
            <person name="Madhaiyan M."/>
        </authorList>
    </citation>
    <scope>NUCLEOTIDE SEQUENCE [LARGE SCALE GENOMIC DNA]</scope>
    <source>
        <strain evidence="8 9">ATSB10</strain>
    </source>
</reference>
<dbReference type="EMBL" id="CP014841">
    <property type="protein sequence ID" value="AND68388.1"/>
    <property type="molecule type" value="Genomic_DNA"/>
</dbReference>
<feature type="domain" description="Membrane insertase YidC/Oxa/ALB C-terminal" evidence="7">
    <location>
        <begin position="23"/>
        <end position="202"/>
    </location>
</feature>
<organism evidence="8 9">
    <name type="scientific">Dyella thiooxydans</name>
    <dbReference type="NCBI Taxonomy" id="445710"/>
    <lineage>
        <taxon>Bacteria</taxon>
        <taxon>Pseudomonadati</taxon>
        <taxon>Pseudomonadota</taxon>
        <taxon>Gammaproteobacteria</taxon>
        <taxon>Lysobacterales</taxon>
        <taxon>Rhodanobacteraceae</taxon>
        <taxon>Dyella</taxon>
    </lineage>
</organism>
<name>A0A160MZR4_9GAMM</name>
<dbReference type="AlphaFoldDB" id="A0A160MZR4"/>
<evidence type="ECO:0000259" key="7">
    <source>
        <dbReference type="Pfam" id="PF02096"/>
    </source>
</evidence>
<evidence type="ECO:0000256" key="1">
    <source>
        <dbReference type="ARBA" id="ARBA00004141"/>
    </source>
</evidence>
<evidence type="ECO:0000256" key="4">
    <source>
        <dbReference type="ARBA" id="ARBA00023136"/>
    </source>
</evidence>
<evidence type="ECO:0000256" key="5">
    <source>
        <dbReference type="RuleBase" id="RU003945"/>
    </source>
</evidence>
<sequence>MESFVHPFAEGLSLLAHLLGGSYGLAVVAIAVAVRLVLLPLTLRLAEQGWHRQQRMRALQPLLDALRERHAKDPLAYARAAQALQKQHGITSGLGGGLLVSAVQAPLGIGIYAAIRQSVAAAGSFLWIPRLARPDFLLALAVAALTYAAITLNPAMPAQMKTALQMLPVLVSFLMVWHLAAGLGLYWAGSSSVNVLQAALLRRRVGTRGIDAL</sequence>
<dbReference type="Proteomes" id="UP000077255">
    <property type="component" value="Chromosome"/>
</dbReference>
<keyword evidence="9" id="KW-1185">Reference proteome</keyword>
<dbReference type="PATRIC" id="fig|445710.3.peg.931"/>
<evidence type="ECO:0000313" key="9">
    <source>
        <dbReference type="Proteomes" id="UP000077255"/>
    </source>
</evidence>
<keyword evidence="2 5" id="KW-0812">Transmembrane</keyword>
<dbReference type="PANTHER" id="PTHR12428:SF65">
    <property type="entry name" value="CYTOCHROME C OXIDASE ASSEMBLY PROTEIN COX18, MITOCHONDRIAL"/>
    <property type="match status" value="1"/>
</dbReference>
<dbReference type="GO" id="GO:0051205">
    <property type="term" value="P:protein insertion into membrane"/>
    <property type="evidence" value="ECO:0007669"/>
    <property type="project" value="TreeGrafter"/>
</dbReference>
<proteinExistence type="inferred from homology"/>
<dbReference type="InterPro" id="IPR028055">
    <property type="entry name" value="YidC/Oxa/ALB_C"/>
</dbReference>
<dbReference type="InterPro" id="IPR001708">
    <property type="entry name" value="YidC/ALB3/OXA1/COX18"/>
</dbReference>
<dbReference type="NCBIfam" id="TIGR03592">
    <property type="entry name" value="yidC_oxa1_cterm"/>
    <property type="match status" value="1"/>
</dbReference>
<dbReference type="GO" id="GO:0032977">
    <property type="term" value="F:membrane insertase activity"/>
    <property type="evidence" value="ECO:0007669"/>
    <property type="project" value="InterPro"/>
</dbReference>
<dbReference type="KEGG" id="dtx:ATSB10_09340"/>
<keyword evidence="3 6" id="KW-1133">Transmembrane helix</keyword>
<feature type="transmembrane region" description="Helical" evidence="6">
    <location>
        <begin position="167"/>
        <end position="188"/>
    </location>
</feature>
<feature type="transmembrane region" description="Helical" evidence="6">
    <location>
        <begin position="135"/>
        <end position="155"/>
    </location>
</feature>
<dbReference type="RefSeq" id="WP_063670854.1">
    <property type="nucleotide sequence ID" value="NZ_CP014841.1"/>
</dbReference>
<dbReference type="PANTHER" id="PTHR12428">
    <property type="entry name" value="OXA1"/>
    <property type="match status" value="1"/>
</dbReference>
<gene>
    <name evidence="8" type="ORF">ATSB10_09340</name>
</gene>
<evidence type="ECO:0000256" key="3">
    <source>
        <dbReference type="ARBA" id="ARBA00022989"/>
    </source>
</evidence>
<dbReference type="GO" id="GO:0016020">
    <property type="term" value="C:membrane"/>
    <property type="evidence" value="ECO:0007669"/>
    <property type="project" value="UniProtKB-SubCell"/>
</dbReference>
<comment type="similarity">
    <text evidence="5">Belongs to the OXA1/ALB3/YidC family.</text>
</comment>
<feature type="transmembrane region" description="Helical" evidence="6">
    <location>
        <begin position="94"/>
        <end position="115"/>
    </location>
</feature>
<evidence type="ECO:0000313" key="8">
    <source>
        <dbReference type="EMBL" id="AND68388.1"/>
    </source>
</evidence>
<protein>
    <recommendedName>
        <fullName evidence="7">Membrane insertase YidC/Oxa/ALB C-terminal domain-containing protein</fullName>
    </recommendedName>
</protein>
<evidence type="ECO:0000256" key="6">
    <source>
        <dbReference type="SAM" id="Phobius"/>
    </source>
</evidence>
<dbReference type="STRING" id="445710.ATSB10_09340"/>
<dbReference type="Pfam" id="PF02096">
    <property type="entry name" value="60KD_IMP"/>
    <property type="match status" value="1"/>
</dbReference>
<comment type="subcellular location">
    <subcellularLocation>
        <location evidence="1 5">Membrane</location>
        <topology evidence="1 5">Multi-pass membrane protein</topology>
    </subcellularLocation>
</comment>
<evidence type="ECO:0000256" key="2">
    <source>
        <dbReference type="ARBA" id="ARBA00022692"/>
    </source>
</evidence>
<accession>A0A160MZR4</accession>
<feature type="transmembrane region" description="Helical" evidence="6">
    <location>
        <begin position="23"/>
        <end position="46"/>
    </location>
</feature>